<proteinExistence type="predicted"/>
<dbReference type="GO" id="GO:0003677">
    <property type="term" value="F:DNA binding"/>
    <property type="evidence" value="ECO:0007669"/>
    <property type="project" value="InterPro"/>
</dbReference>
<dbReference type="Pfam" id="PF01381">
    <property type="entry name" value="HTH_3"/>
    <property type="match status" value="1"/>
</dbReference>
<dbReference type="InterPro" id="IPR010982">
    <property type="entry name" value="Lambda_DNA-bd_dom_sf"/>
</dbReference>
<dbReference type="CDD" id="cd00093">
    <property type="entry name" value="HTH_XRE"/>
    <property type="match status" value="1"/>
</dbReference>
<gene>
    <name evidence="2" type="ORF">A2261_02745</name>
</gene>
<evidence type="ECO:0000313" key="2">
    <source>
        <dbReference type="EMBL" id="OGH84521.1"/>
    </source>
</evidence>
<dbReference type="SMART" id="SM00530">
    <property type="entry name" value="HTH_XRE"/>
    <property type="match status" value="1"/>
</dbReference>
<reference evidence="2 3" key="1">
    <citation type="journal article" date="2016" name="Nat. Commun.">
        <title>Thousands of microbial genomes shed light on interconnected biogeochemical processes in an aquifer system.</title>
        <authorList>
            <person name="Anantharaman K."/>
            <person name="Brown C.T."/>
            <person name="Hug L.A."/>
            <person name="Sharon I."/>
            <person name="Castelle C.J."/>
            <person name="Probst A.J."/>
            <person name="Thomas B.C."/>
            <person name="Singh A."/>
            <person name="Wilkins M.J."/>
            <person name="Karaoz U."/>
            <person name="Brodie E.L."/>
            <person name="Williams K.H."/>
            <person name="Hubbard S.S."/>
            <person name="Banfield J.F."/>
        </authorList>
    </citation>
    <scope>NUCLEOTIDE SEQUENCE [LARGE SCALE GENOMIC DNA]</scope>
</reference>
<sequence length="73" mass="8574">MPKTIRTSEYRQIVERLKQARLDVGLTQKQVSEKIKKPQSYVSKVEAGEQRVDVIELKVFSDLYKKGLNYFIK</sequence>
<dbReference type="SUPFAM" id="SSF47413">
    <property type="entry name" value="lambda repressor-like DNA-binding domains"/>
    <property type="match status" value="1"/>
</dbReference>
<dbReference type="PROSITE" id="PS50943">
    <property type="entry name" value="HTH_CROC1"/>
    <property type="match status" value="1"/>
</dbReference>
<name>A0A1F6NKU9_9BACT</name>
<evidence type="ECO:0000259" key="1">
    <source>
        <dbReference type="PROSITE" id="PS50943"/>
    </source>
</evidence>
<comment type="caution">
    <text evidence="2">The sequence shown here is derived from an EMBL/GenBank/DDBJ whole genome shotgun (WGS) entry which is preliminary data.</text>
</comment>
<dbReference type="Gene3D" id="1.10.260.40">
    <property type="entry name" value="lambda repressor-like DNA-binding domains"/>
    <property type="match status" value="1"/>
</dbReference>
<organism evidence="2 3">
    <name type="scientific">Candidatus Magasanikbacteria bacterium RIFOXYA2_FULL_44_8</name>
    <dbReference type="NCBI Taxonomy" id="1798696"/>
    <lineage>
        <taxon>Bacteria</taxon>
        <taxon>Candidatus Magasanikiibacteriota</taxon>
    </lineage>
</organism>
<evidence type="ECO:0000313" key="3">
    <source>
        <dbReference type="Proteomes" id="UP000177803"/>
    </source>
</evidence>
<accession>A0A1F6NKU9</accession>
<dbReference type="EMBL" id="MFQR01000015">
    <property type="protein sequence ID" value="OGH84521.1"/>
    <property type="molecule type" value="Genomic_DNA"/>
</dbReference>
<protein>
    <recommendedName>
        <fullName evidence="1">HTH cro/C1-type domain-containing protein</fullName>
    </recommendedName>
</protein>
<dbReference type="AlphaFoldDB" id="A0A1F6NKU9"/>
<feature type="domain" description="HTH cro/C1-type" evidence="1">
    <location>
        <begin position="17"/>
        <end position="71"/>
    </location>
</feature>
<dbReference type="InterPro" id="IPR001387">
    <property type="entry name" value="Cro/C1-type_HTH"/>
</dbReference>
<dbReference type="Proteomes" id="UP000177803">
    <property type="component" value="Unassembled WGS sequence"/>
</dbReference>